<dbReference type="InterPro" id="IPR011050">
    <property type="entry name" value="Pectin_lyase_fold/virulence"/>
</dbReference>
<reference evidence="6 7" key="1">
    <citation type="journal article" date="2022" name="bioRxiv">
        <title>Genomics of Preaxostyla Flagellates Illuminates Evolutionary Transitions and the Path Towards Mitochondrial Loss.</title>
        <authorList>
            <person name="Novak L.V.F."/>
            <person name="Treitli S.C."/>
            <person name="Pyrih J."/>
            <person name="Halakuc P."/>
            <person name="Pipaliya S.V."/>
            <person name="Vacek V."/>
            <person name="Brzon O."/>
            <person name="Soukal P."/>
            <person name="Eme L."/>
            <person name="Dacks J.B."/>
            <person name="Karnkowska A."/>
            <person name="Elias M."/>
            <person name="Hampl V."/>
        </authorList>
    </citation>
    <scope>NUCLEOTIDE SEQUENCE [LARGE SCALE GENOMIC DNA]</scope>
    <source>
        <strain evidence="6">NAU3</strain>
        <tissue evidence="6">Gut</tissue>
    </source>
</reference>
<evidence type="ECO:0000313" key="6">
    <source>
        <dbReference type="EMBL" id="KAK2945745.1"/>
    </source>
</evidence>
<proteinExistence type="predicted"/>
<dbReference type="InterPro" id="IPR039448">
    <property type="entry name" value="Beta_helix"/>
</dbReference>
<dbReference type="EMBL" id="JARBJD010000248">
    <property type="protein sequence ID" value="KAK2945745.1"/>
    <property type="molecule type" value="Genomic_DNA"/>
</dbReference>
<dbReference type="Proteomes" id="UP001281761">
    <property type="component" value="Unassembled WGS sequence"/>
</dbReference>
<dbReference type="PANTHER" id="PTHR44329:SF298">
    <property type="entry name" value="MIXED LINEAGE KINASE DOMAIN-LIKE PROTEIN"/>
    <property type="match status" value="1"/>
</dbReference>
<organism evidence="6 7">
    <name type="scientific">Blattamonas nauphoetae</name>
    <dbReference type="NCBI Taxonomy" id="2049346"/>
    <lineage>
        <taxon>Eukaryota</taxon>
        <taxon>Metamonada</taxon>
        <taxon>Preaxostyla</taxon>
        <taxon>Oxymonadida</taxon>
        <taxon>Blattamonas</taxon>
    </lineage>
</organism>
<evidence type="ECO:0000256" key="2">
    <source>
        <dbReference type="ARBA" id="ARBA00022840"/>
    </source>
</evidence>
<feature type="transmembrane region" description="Helical" evidence="4">
    <location>
        <begin position="2530"/>
        <end position="2552"/>
    </location>
</feature>
<keyword evidence="4" id="KW-1133">Transmembrane helix</keyword>
<feature type="domain" description="Protein kinase" evidence="5">
    <location>
        <begin position="2490"/>
        <end position="2832"/>
    </location>
</feature>
<evidence type="ECO:0000313" key="7">
    <source>
        <dbReference type="Proteomes" id="UP001281761"/>
    </source>
</evidence>
<dbReference type="PANTHER" id="PTHR44329">
    <property type="entry name" value="SERINE/THREONINE-PROTEIN KINASE TNNI3K-RELATED"/>
    <property type="match status" value="1"/>
</dbReference>
<evidence type="ECO:0000259" key="5">
    <source>
        <dbReference type="PROSITE" id="PS50011"/>
    </source>
</evidence>
<evidence type="ECO:0000256" key="1">
    <source>
        <dbReference type="ARBA" id="ARBA00022741"/>
    </source>
</evidence>
<dbReference type="SUPFAM" id="SSF56112">
    <property type="entry name" value="Protein kinase-like (PK-like)"/>
    <property type="match status" value="1"/>
</dbReference>
<evidence type="ECO:0000256" key="4">
    <source>
        <dbReference type="SAM" id="Phobius"/>
    </source>
</evidence>
<feature type="compositionally biased region" description="Polar residues" evidence="3">
    <location>
        <begin position="2605"/>
        <end position="2623"/>
    </location>
</feature>
<keyword evidence="4" id="KW-0472">Membrane</keyword>
<accession>A0ABQ9X5Z6</accession>
<keyword evidence="7" id="KW-1185">Reference proteome</keyword>
<keyword evidence="1" id="KW-0547">Nucleotide-binding</keyword>
<evidence type="ECO:0000256" key="3">
    <source>
        <dbReference type="SAM" id="MobiDB-lite"/>
    </source>
</evidence>
<gene>
    <name evidence="6" type="ORF">BLNAU_19301</name>
</gene>
<comment type="caution">
    <text evidence="6">The sequence shown here is derived from an EMBL/GenBank/DDBJ whole genome shotgun (WGS) entry which is preliminary data.</text>
</comment>
<dbReference type="Gene3D" id="1.10.510.10">
    <property type="entry name" value="Transferase(Phosphotransferase) domain 1"/>
    <property type="match status" value="1"/>
</dbReference>
<name>A0ABQ9X5Z6_9EUKA</name>
<dbReference type="InterPro" id="IPR001245">
    <property type="entry name" value="Ser-Thr/Tyr_kinase_cat_dom"/>
</dbReference>
<dbReference type="InterPro" id="IPR051681">
    <property type="entry name" value="Ser/Thr_Kinases-Pseudokinases"/>
</dbReference>
<dbReference type="Pfam" id="PF07714">
    <property type="entry name" value="PK_Tyr_Ser-Thr"/>
    <property type="match status" value="1"/>
</dbReference>
<protein>
    <recommendedName>
        <fullName evidence="5">Protein kinase domain-containing protein</fullName>
    </recommendedName>
</protein>
<sequence length="2867" mass="306699">MVIEGDNTPLVHTSEITNPSTELKIVKDNVASVQHSDVLFILTNTSLALQSLVISAPNCGSIAQIDTSQLKLMNSEIVSNTLSSPFYVLSASGTLDVDIQFISCQHRSSQPGLLNPFVWLQCTKTDSISPSQASNLLNTDVQGHLSIAGLGLEFSTQLFLGRSGPLLLLPEMDPQNREEGSSSLDGASLRTTLISSTLSNVTSSTPFHPRLAPSPVCLSQTILGCSISHSADHLSGTTIRDMNLGGSLLCTNSSFAHCTVTAGQNYTQDDRIAYASSSVTSLTFSFCTFRHMTMTTTAHLGGAALSVYNTQATLTVSDSSFLNCTATGTDVDGGAVCYYGGAPSGTPQYKSISLTRNSFVSCSTTDGGGAVMVYYYASPTVSACSFHKNSAGRGGCFAVQNVTQIIAINCSLSQNTAKCGGGIAILYAIPFTLTDLAFRENTATDRTHSTDYYFQYADNNAFPTSSYTRCDSSSSHPNGYFEEVKVSSSKYIPLIDTVFTVSGFSVSHSETTTIVINTTAAVKGVMSVLISGGLVPRLAFVTFSSTGSTSGTGTTTTSVLPSETRYWPEITTILAYKLEESIFIADSSLTDSNTAQIVLNGLKLTAGSYSMLVKDPTGTQTNITLSFSNSTTLTASATLYPIGTAKLKYGTTYTIKKVSRGTTSIVVTSDLSFKIPDEPTRIVGIWGELDTSGNTTKIVVRGRQIPQGTYTLKLDSSSGPSFEVSFSDAVSEERNSSIASVSIFGDQPVLSFNTTYSIFSLTSTLTPFTSILIDANPNSFRITEPSRITNVTMGALTGALKDSATLSMTGRALTPNTDYKMHLTGLPKTSSSTATNTEADIRTVTMRTESSVPSQSVSKVVEFYPHSSADLLFGYEYSVDSVSLGGSTLVQNSGLSFFTPDEPARLSSIESCSLTASKDGVIVIVKGFALKQDTIKMIVTSSDGREIESDGKIEVKTSSECWIRFKTSWEESTTHLEFLKTYTLNIGKGGSNELIITPDLSFTLPSGPIVASISAPLTCSSSSFAVEIVGTDLPIESGFTVELVGGLSFLVDFDSATTGNGTISASLPGQIQFNTDYSVKSVTKGDRKMKCDSVSFMTPLGPTLVDVKAALNTSNINNVIVTLESVRMPVGEMTLTVQEDSTTAIPLTVSFVSSEVGSVEVVVFGGSSLKYGTTYKVVSLTSSSLHSSLDGTITFKTPATPPRIKTASCSLVGEWKRDGEVVLTGEAFPAGTPFSISVDEIDETGVVIPGSTPIILSDRFGGVIGDAALTTHTLSIPLFPVPKLMKYSRRCRITSLSISTVPTAVEQTATFKVPTEPARVVGIWGSLSVSGNSTNIVVRGRQIPQGTYTLKLDSSSGPSFEVSFSDAVSEERNSSIASVSIFGDQPVLSFNTTYSIFSLTSTLSPLTSILIDASPNSFRITEPSRITSVAIGSLSATMKTEAMLTMTGRALEAETSYTFQLKGLPKSTSSTTNADPHFKTLSITSSSTSPYDVGSLPVVLYPSDSADLLFGYTYTVQSVTLDGTPLLLNSGLSFTTPDEPARISSIKTVSLASSKNAIVLTLAGFALKQDSISIIVKSSTANTISSDGVVSVTSPTECTITFRANWVENNTHLQFLKEYTLSGSSGGSELLIDENLSFSAPTGSIVTSLTAPAECTSSSFVVAVAGTDLPIKSDVTLELVGGLSFTVDFNSSTTGQGSIQASLLDQIQFSTKYAVSSVTKDEMIVKSDGVTLQTPLGPTLTNVSSALDASNINNVVLTLTSLRMPRETFTLTVCEDGSSVQILLPVTFSSQIEGKSVVVVHGGTTLKYGTAYTVISLTSSTLRCSLNEPITFTTPPAPPRIHTASCELVAPSKRSGEITLVGDAFPAGEDFSISLIEIDEHDDTVFGSSSITLHSTFDGDSGGPALSSQNLTVLLSPLPQQLKYSSRYRVTAFSIPDVLCAVEDTAIIDIPAEPIRLEDLQPLLASSLETVSVTLIGRRFDIGTFTANLQIQSPSQGAQFDIGCERVSDTQLVLTLPISTADASSVKFGDVVSVVSLKNGSMAAIQHCSSFTVPHPPRVDTATFSFSTDTNTSFELTLDGTDLHPDTVCSVLLDSNHSFEIVILNSSTGVSTEMALGWPDTLQYSTKYRIVSIKNKDTDGVVFVGDSLTFTTEKNPRRIIVFCDSASTDSSRLCGCEDRPCSSMDSAWRTAMNVEAKDISIRINLNATLSSPVICLSQGILVIEKGTSTEPKLFVPSSATMGEKGLIEITSGLIEFRDVDVIVESLLSSFVLLFASDCSVVLKDGSIVGKALPSNSPVDELVCEWETGVLQLSHCTTDITETVLSHLPQGAVSMKGGKLTIISSTFFDNSPDLESFPSVRQNVRCVEEGVVEVGSLHGGDGTGDHPSAWISATNCKVGGAEAKQESSFFIPTLSSASSKSTFNKKEQTFTVRIEGKTLIPCGLFLEVFEVGKDKKEGKALLLPLSLDSTASFTETTVSLVVPQMSISSLSSSLELRGRLSFGEAKTSESFVVRMSSSDKMAQSFVNSMKWWIPLVAGILVTISLVIILVLCWRRRQKKKNEADQTPKAELQEIDIEKMEMPDNDILVHKTSARVVTTAGMERAETSTLNPSSSTQNRTAQADGQTVVRCSETVDVRVVRQTHTLYQRLHPNTIQFHTKFGLQHRIVVGLSQLLKTKPHSTILTHLSPYAYLFDGEENLFLKADAEKRTGETADKQDPQQPLEMHQHLANIEQKIREEEGLRWEAPEMEFSGKEHNAHKAAVFSLGLILWEVETGIVPFVEYDALNAQRQVRMGVKPPTQQIEDRKMRELILECLELNPQDRPLISTILEAFVEMEKEKKQENQPAPKEQTLQTGTAGPVVDLLVFNP</sequence>
<dbReference type="InterPro" id="IPR011009">
    <property type="entry name" value="Kinase-like_dom_sf"/>
</dbReference>
<dbReference type="Pfam" id="PF13229">
    <property type="entry name" value="Beta_helix"/>
    <property type="match status" value="1"/>
</dbReference>
<keyword evidence="2" id="KW-0067">ATP-binding</keyword>
<feature type="region of interest" description="Disordered" evidence="3">
    <location>
        <begin position="2602"/>
        <end position="2623"/>
    </location>
</feature>
<keyword evidence="4" id="KW-0812">Transmembrane</keyword>
<dbReference type="SUPFAM" id="SSF51126">
    <property type="entry name" value="Pectin lyase-like"/>
    <property type="match status" value="1"/>
</dbReference>
<dbReference type="PROSITE" id="PS50011">
    <property type="entry name" value="PROTEIN_KINASE_DOM"/>
    <property type="match status" value="1"/>
</dbReference>
<dbReference type="InterPro" id="IPR000719">
    <property type="entry name" value="Prot_kinase_dom"/>
</dbReference>